<keyword evidence="2" id="KW-0464">Manganese</keyword>
<dbReference type="AlphaFoldDB" id="A0A494XV06"/>
<feature type="binding site" evidence="2">
    <location>
        <position position="107"/>
    </location>
    <ligand>
        <name>Mn(2+)</name>
        <dbReference type="ChEBI" id="CHEBI:29035"/>
        <label>2</label>
    </ligand>
</feature>
<dbReference type="FunFam" id="3.30.70.360:FF:000001">
    <property type="entry name" value="N-acetyldiaminopimelate deacetylase"/>
    <property type="match status" value="1"/>
</dbReference>
<dbReference type="InterPro" id="IPR011650">
    <property type="entry name" value="Peptidase_M20_dimer"/>
</dbReference>
<keyword evidence="1 4" id="KW-0378">Hydrolase</keyword>
<dbReference type="Proteomes" id="UP000282076">
    <property type="component" value="Unassembled WGS sequence"/>
</dbReference>
<proteinExistence type="predicted"/>
<keyword evidence="2" id="KW-0479">Metal-binding</keyword>
<dbReference type="RefSeq" id="WP_120978091.1">
    <property type="nucleotide sequence ID" value="NZ_RBZM01000007.1"/>
</dbReference>
<dbReference type="GO" id="GO:0046872">
    <property type="term" value="F:metal ion binding"/>
    <property type="evidence" value="ECO:0007669"/>
    <property type="project" value="UniProtKB-KW"/>
</dbReference>
<dbReference type="InterPro" id="IPR036264">
    <property type="entry name" value="Bact_exopeptidase_dim_dom"/>
</dbReference>
<evidence type="ECO:0000313" key="4">
    <source>
        <dbReference type="EMBL" id="RKP51393.1"/>
    </source>
</evidence>
<dbReference type="PANTHER" id="PTHR11014:SF63">
    <property type="entry name" value="METALLOPEPTIDASE, PUTATIVE (AFU_ORTHOLOGUE AFUA_6G09600)-RELATED"/>
    <property type="match status" value="1"/>
</dbReference>
<evidence type="ECO:0000256" key="2">
    <source>
        <dbReference type="PIRSR" id="PIRSR005962-1"/>
    </source>
</evidence>
<sequence length="397" mass="42621">MVNVSSNSLLSDGLHLADRLIELRRDLHCYPELSFEEQRTSSIVASYLQSLGLSVRTNVGGYGVVADLHGETSGPVIALRADMDALSIEEETDLIFKSRVPGRMHACGHDAHTAILLGAAELLCNRREQLRGTVRLLFQSAEEINAGAKAMVEEGVLHGVKEIYGLHNLPTLSAGKLATRFGPMMGSVDRLEIVIEGKGGHGAIPDQAIDPIVAASAVVLGLQTAVSREISPFEPAVVTIGSFQGGEMNNVIPQRVRLTGTVRTFSPEVQRTIADKIERLVRLIAEGYRCTANVAYIAQVPVLMNDEQCLQAANQSIASLIGSDNLVEAAPTLAGEDFSVYLERIPGSFIWLGSGPKERSAAAYGLHHPKFEIDESCIPLGASVLASIAMDRLSSLY</sequence>
<name>A0A494XV06_9BACL</name>
<dbReference type="EMBL" id="RBZM01000007">
    <property type="protein sequence ID" value="RKP51393.1"/>
    <property type="molecule type" value="Genomic_DNA"/>
</dbReference>
<dbReference type="OrthoDB" id="9776731at2"/>
<dbReference type="SUPFAM" id="SSF53187">
    <property type="entry name" value="Zn-dependent exopeptidases"/>
    <property type="match status" value="1"/>
</dbReference>
<comment type="cofactor">
    <cofactor evidence="2">
        <name>Mn(2+)</name>
        <dbReference type="ChEBI" id="CHEBI:29035"/>
    </cofactor>
    <text evidence="2">The Mn(2+) ion enhances activity.</text>
</comment>
<evidence type="ECO:0000259" key="3">
    <source>
        <dbReference type="Pfam" id="PF07687"/>
    </source>
</evidence>
<feature type="domain" description="Peptidase M20 dimerisation" evidence="3">
    <location>
        <begin position="191"/>
        <end position="282"/>
    </location>
</feature>
<keyword evidence="5" id="KW-1185">Reference proteome</keyword>
<feature type="binding site" evidence="2">
    <location>
        <position position="167"/>
    </location>
    <ligand>
        <name>Mn(2+)</name>
        <dbReference type="ChEBI" id="CHEBI:29035"/>
        <label>2</label>
    </ligand>
</feature>
<dbReference type="SUPFAM" id="SSF55031">
    <property type="entry name" value="Bacterial exopeptidase dimerisation domain"/>
    <property type="match status" value="1"/>
</dbReference>
<comment type="caution">
    <text evidence="4">The sequence shown here is derived from an EMBL/GenBank/DDBJ whole genome shotgun (WGS) entry which is preliminary data.</text>
</comment>
<feature type="binding site" evidence="2">
    <location>
        <position position="143"/>
    </location>
    <ligand>
        <name>Mn(2+)</name>
        <dbReference type="ChEBI" id="CHEBI:29035"/>
        <label>2</label>
    </ligand>
</feature>
<gene>
    <name evidence="4" type="ORF">D7Z26_16490</name>
</gene>
<dbReference type="GO" id="GO:0019877">
    <property type="term" value="P:diaminopimelate biosynthetic process"/>
    <property type="evidence" value="ECO:0007669"/>
    <property type="project" value="UniProtKB-ARBA"/>
</dbReference>
<dbReference type="Pfam" id="PF07687">
    <property type="entry name" value="M20_dimer"/>
    <property type="match status" value="1"/>
</dbReference>
<organism evidence="4 5">
    <name type="scientific">Cohnella endophytica</name>
    <dbReference type="NCBI Taxonomy" id="2419778"/>
    <lineage>
        <taxon>Bacteria</taxon>
        <taxon>Bacillati</taxon>
        <taxon>Bacillota</taxon>
        <taxon>Bacilli</taxon>
        <taxon>Bacillales</taxon>
        <taxon>Paenibacillaceae</taxon>
        <taxon>Cohnella</taxon>
    </lineage>
</organism>
<dbReference type="PIRSF" id="PIRSF005962">
    <property type="entry name" value="Pept_M20D_amidohydro"/>
    <property type="match status" value="1"/>
</dbReference>
<dbReference type="Gene3D" id="3.30.70.360">
    <property type="match status" value="1"/>
</dbReference>
<dbReference type="Gene3D" id="3.40.630.10">
    <property type="entry name" value="Zn peptidases"/>
    <property type="match status" value="1"/>
</dbReference>
<dbReference type="InterPro" id="IPR002933">
    <property type="entry name" value="Peptidase_M20"/>
</dbReference>
<dbReference type="InterPro" id="IPR017439">
    <property type="entry name" value="Amidohydrolase"/>
</dbReference>
<accession>A0A494XV06</accession>
<dbReference type="NCBIfam" id="TIGR01891">
    <property type="entry name" value="amidohydrolases"/>
    <property type="match status" value="1"/>
</dbReference>
<feature type="binding site" evidence="2">
    <location>
        <position position="367"/>
    </location>
    <ligand>
        <name>Mn(2+)</name>
        <dbReference type="ChEBI" id="CHEBI:29035"/>
        <label>2</label>
    </ligand>
</feature>
<dbReference type="Pfam" id="PF01546">
    <property type="entry name" value="Peptidase_M20"/>
    <property type="match status" value="1"/>
</dbReference>
<dbReference type="PANTHER" id="PTHR11014">
    <property type="entry name" value="PEPTIDASE M20 FAMILY MEMBER"/>
    <property type="match status" value="1"/>
</dbReference>
<feature type="binding site" evidence="2">
    <location>
        <position position="109"/>
    </location>
    <ligand>
        <name>Mn(2+)</name>
        <dbReference type="ChEBI" id="CHEBI:29035"/>
        <label>2</label>
    </ligand>
</feature>
<evidence type="ECO:0000256" key="1">
    <source>
        <dbReference type="ARBA" id="ARBA00022801"/>
    </source>
</evidence>
<evidence type="ECO:0000313" key="5">
    <source>
        <dbReference type="Proteomes" id="UP000282076"/>
    </source>
</evidence>
<dbReference type="GO" id="GO:0050118">
    <property type="term" value="F:N-acetyldiaminopimelate deacetylase activity"/>
    <property type="evidence" value="ECO:0007669"/>
    <property type="project" value="UniProtKB-ARBA"/>
</dbReference>
<protein>
    <submittedName>
        <fullName evidence="4">Amidohydrolase</fullName>
    </submittedName>
</protein>
<reference evidence="4 5" key="1">
    <citation type="submission" date="2018-10" db="EMBL/GenBank/DDBJ databases">
        <title>Cohnella sp. M2MS4P-1, whole genome shotgun sequence.</title>
        <authorList>
            <person name="Tuo L."/>
        </authorList>
    </citation>
    <scope>NUCLEOTIDE SEQUENCE [LARGE SCALE GENOMIC DNA]</scope>
    <source>
        <strain evidence="4 5">M2MS4P-1</strain>
    </source>
</reference>
<dbReference type="CDD" id="cd03886">
    <property type="entry name" value="M20_Acy1"/>
    <property type="match status" value="1"/>
</dbReference>